<evidence type="ECO:0000313" key="2">
    <source>
        <dbReference type="EMBL" id="PXV68787.1"/>
    </source>
</evidence>
<dbReference type="AlphaFoldDB" id="A0A2V3PST7"/>
<dbReference type="EMBL" id="QICL01000001">
    <property type="protein sequence ID" value="PXV68787.1"/>
    <property type="molecule type" value="Genomic_DNA"/>
</dbReference>
<dbReference type="Proteomes" id="UP000247973">
    <property type="component" value="Unassembled WGS sequence"/>
</dbReference>
<name>A0A2V3PST7_9BACT</name>
<feature type="transmembrane region" description="Helical" evidence="1">
    <location>
        <begin position="7"/>
        <end position="27"/>
    </location>
</feature>
<comment type="caution">
    <text evidence="2">The sequence shown here is derived from an EMBL/GenBank/DDBJ whole genome shotgun (WGS) entry which is preliminary data.</text>
</comment>
<keyword evidence="1" id="KW-0472">Membrane</keyword>
<reference evidence="2 3" key="1">
    <citation type="submission" date="2018-03" db="EMBL/GenBank/DDBJ databases">
        <title>Genomic Encyclopedia of Archaeal and Bacterial Type Strains, Phase II (KMG-II): from individual species to whole genera.</title>
        <authorList>
            <person name="Goeker M."/>
        </authorList>
    </citation>
    <scope>NUCLEOTIDE SEQUENCE [LARGE SCALE GENOMIC DNA]</scope>
    <source>
        <strain evidence="2 3">DSM 100214</strain>
    </source>
</reference>
<proteinExistence type="predicted"/>
<evidence type="ECO:0000313" key="3">
    <source>
        <dbReference type="Proteomes" id="UP000247973"/>
    </source>
</evidence>
<gene>
    <name evidence="2" type="ORF">CLV62_10150</name>
</gene>
<sequence length="58" mass="6917">MYKLCVGLFIVSTVCIFINMTLIFRDMQDTNHYARACTFIILSASSFYLMKYYKSRRK</sequence>
<protein>
    <submittedName>
        <fullName evidence="2">Uncharacterized protein</fullName>
    </submittedName>
</protein>
<accession>A0A2V3PST7</accession>
<feature type="transmembrane region" description="Helical" evidence="1">
    <location>
        <begin position="33"/>
        <end position="50"/>
    </location>
</feature>
<keyword evidence="1" id="KW-0812">Transmembrane</keyword>
<keyword evidence="3" id="KW-1185">Reference proteome</keyword>
<keyword evidence="1" id="KW-1133">Transmembrane helix</keyword>
<evidence type="ECO:0000256" key="1">
    <source>
        <dbReference type="SAM" id="Phobius"/>
    </source>
</evidence>
<organism evidence="2 3">
    <name type="scientific">Dysgonomonas alginatilytica</name>
    <dbReference type="NCBI Taxonomy" id="1605892"/>
    <lineage>
        <taxon>Bacteria</taxon>
        <taxon>Pseudomonadati</taxon>
        <taxon>Bacteroidota</taxon>
        <taxon>Bacteroidia</taxon>
        <taxon>Bacteroidales</taxon>
        <taxon>Dysgonomonadaceae</taxon>
        <taxon>Dysgonomonas</taxon>
    </lineage>
</organism>